<evidence type="ECO:0000313" key="2">
    <source>
        <dbReference type="EMBL" id="CAL4088223.1"/>
    </source>
</evidence>
<evidence type="ECO:0000313" key="3">
    <source>
        <dbReference type="Proteomes" id="UP001497623"/>
    </source>
</evidence>
<dbReference type="AlphaFoldDB" id="A0AAV2QM93"/>
<proteinExistence type="predicted"/>
<feature type="compositionally biased region" description="Polar residues" evidence="1">
    <location>
        <begin position="386"/>
        <end position="396"/>
    </location>
</feature>
<accession>A0AAV2QM93</accession>
<feature type="region of interest" description="Disordered" evidence="1">
    <location>
        <begin position="386"/>
        <end position="431"/>
    </location>
</feature>
<dbReference type="Proteomes" id="UP001497623">
    <property type="component" value="Unassembled WGS sequence"/>
</dbReference>
<name>A0AAV2QM93_MEGNR</name>
<sequence>MSEIDYDKRSLLQIMQDILSVDNEEKLRTFCLKLTQLSYNAFMKLVNEHIKLIFRTRDSDNLIMNMDILQNPEKCSDPYIRLGLMSFTFMFTNKVHFMRQNIFITISQIVVDKYIPYVEGHLINSHILIDLINIIRETNAFSCIEARFEISGAALKLEKNPFDLLDEFYANIIDLFAQLILVEIKCMNFKNISDVLLVSNDIVNFFDIYYEISEYIVLDYPVPKSSLLIEKSVMSAIAVITNCIILFQAKLFATDIDSLLWSNMICMMEKLRDHMVSFSLPPSSGTSLQRFLIERAHGNFNTNCTNKLYIVTNYINQVNITKRSSDITAKTSLKTLRVVLYHLKRHVNSICYRFNIKHRVIKRLYSVNERYTSNSEEYVNALYSTDESLTSSGSEDSNFETDGETYDLYSDDESSTDDNEISGTDENSEHI</sequence>
<reference evidence="2 3" key="1">
    <citation type="submission" date="2024-05" db="EMBL/GenBank/DDBJ databases">
        <authorList>
            <person name="Wallberg A."/>
        </authorList>
    </citation>
    <scope>NUCLEOTIDE SEQUENCE [LARGE SCALE GENOMIC DNA]</scope>
</reference>
<protein>
    <submittedName>
        <fullName evidence="2">Uncharacterized protein</fullName>
    </submittedName>
</protein>
<feature type="compositionally biased region" description="Acidic residues" evidence="1">
    <location>
        <begin position="397"/>
        <end position="420"/>
    </location>
</feature>
<gene>
    <name evidence="2" type="ORF">MNOR_LOCUS13496</name>
</gene>
<evidence type="ECO:0000256" key="1">
    <source>
        <dbReference type="SAM" id="MobiDB-lite"/>
    </source>
</evidence>
<dbReference type="EMBL" id="CAXKWB010007745">
    <property type="protein sequence ID" value="CAL4088223.1"/>
    <property type="molecule type" value="Genomic_DNA"/>
</dbReference>
<keyword evidence="3" id="KW-1185">Reference proteome</keyword>
<comment type="caution">
    <text evidence="2">The sequence shown here is derived from an EMBL/GenBank/DDBJ whole genome shotgun (WGS) entry which is preliminary data.</text>
</comment>
<organism evidence="2 3">
    <name type="scientific">Meganyctiphanes norvegica</name>
    <name type="common">Northern krill</name>
    <name type="synonym">Thysanopoda norvegica</name>
    <dbReference type="NCBI Taxonomy" id="48144"/>
    <lineage>
        <taxon>Eukaryota</taxon>
        <taxon>Metazoa</taxon>
        <taxon>Ecdysozoa</taxon>
        <taxon>Arthropoda</taxon>
        <taxon>Crustacea</taxon>
        <taxon>Multicrustacea</taxon>
        <taxon>Malacostraca</taxon>
        <taxon>Eumalacostraca</taxon>
        <taxon>Eucarida</taxon>
        <taxon>Euphausiacea</taxon>
        <taxon>Euphausiidae</taxon>
        <taxon>Meganyctiphanes</taxon>
    </lineage>
</organism>